<gene>
    <name evidence="15" type="ORF">FH715_00700</name>
</gene>
<keyword evidence="9" id="KW-0902">Two-component regulatory system</keyword>
<dbReference type="InterPro" id="IPR004358">
    <property type="entry name" value="Sig_transdc_His_kin-like_C"/>
</dbReference>
<dbReference type="SMART" id="SM00388">
    <property type="entry name" value="HisKA"/>
    <property type="match status" value="1"/>
</dbReference>
<organism evidence="15 16">
    <name type="scientific">Streptomyces sedi</name>
    <dbReference type="NCBI Taxonomy" id="555059"/>
    <lineage>
        <taxon>Bacteria</taxon>
        <taxon>Bacillati</taxon>
        <taxon>Actinomycetota</taxon>
        <taxon>Actinomycetes</taxon>
        <taxon>Kitasatosporales</taxon>
        <taxon>Streptomycetaceae</taxon>
        <taxon>Streptomyces</taxon>
    </lineage>
</organism>
<dbReference type="Gene3D" id="6.10.340.10">
    <property type="match status" value="1"/>
</dbReference>
<dbReference type="InterPro" id="IPR003660">
    <property type="entry name" value="HAMP_dom"/>
</dbReference>
<keyword evidence="8 12" id="KW-1133">Transmembrane helix</keyword>
<evidence type="ECO:0000256" key="11">
    <source>
        <dbReference type="SAM" id="MobiDB-lite"/>
    </source>
</evidence>
<evidence type="ECO:0000313" key="16">
    <source>
        <dbReference type="Proteomes" id="UP000311713"/>
    </source>
</evidence>
<comment type="caution">
    <text evidence="15">The sequence shown here is derived from an EMBL/GenBank/DDBJ whole genome shotgun (WGS) entry which is preliminary data.</text>
</comment>
<evidence type="ECO:0000313" key="15">
    <source>
        <dbReference type="EMBL" id="TNM34625.1"/>
    </source>
</evidence>
<dbReference type="Pfam" id="PF00512">
    <property type="entry name" value="HisKA"/>
    <property type="match status" value="1"/>
</dbReference>
<dbReference type="Proteomes" id="UP000311713">
    <property type="component" value="Unassembled WGS sequence"/>
</dbReference>
<dbReference type="GO" id="GO:0000155">
    <property type="term" value="F:phosphorelay sensor kinase activity"/>
    <property type="evidence" value="ECO:0007669"/>
    <property type="project" value="InterPro"/>
</dbReference>
<keyword evidence="10 12" id="KW-0472">Membrane</keyword>
<dbReference type="EMBL" id="VDGT01000001">
    <property type="protein sequence ID" value="TNM34625.1"/>
    <property type="molecule type" value="Genomic_DNA"/>
</dbReference>
<dbReference type="SMART" id="SM00304">
    <property type="entry name" value="HAMP"/>
    <property type="match status" value="1"/>
</dbReference>
<dbReference type="SUPFAM" id="SSF47384">
    <property type="entry name" value="Homodimeric domain of signal transducing histidine kinase"/>
    <property type="match status" value="1"/>
</dbReference>
<evidence type="ECO:0000256" key="7">
    <source>
        <dbReference type="ARBA" id="ARBA00022777"/>
    </source>
</evidence>
<keyword evidence="16" id="KW-1185">Reference proteome</keyword>
<dbReference type="SUPFAM" id="SSF158472">
    <property type="entry name" value="HAMP domain-like"/>
    <property type="match status" value="1"/>
</dbReference>
<dbReference type="Gene3D" id="1.10.287.130">
    <property type="match status" value="1"/>
</dbReference>
<feature type="region of interest" description="Disordered" evidence="11">
    <location>
        <begin position="1"/>
        <end position="33"/>
    </location>
</feature>
<proteinExistence type="predicted"/>
<evidence type="ECO:0000256" key="3">
    <source>
        <dbReference type="ARBA" id="ARBA00012438"/>
    </source>
</evidence>
<dbReference type="GO" id="GO:0005886">
    <property type="term" value="C:plasma membrane"/>
    <property type="evidence" value="ECO:0007669"/>
    <property type="project" value="UniProtKB-SubCell"/>
</dbReference>
<evidence type="ECO:0000256" key="9">
    <source>
        <dbReference type="ARBA" id="ARBA00023012"/>
    </source>
</evidence>
<dbReference type="Pfam" id="PF00672">
    <property type="entry name" value="HAMP"/>
    <property type="match status" value="1"/>
</dbReference>
<dbReference type="CDD" id="cd06225">
    <property type="entry name" value="HAMP"/>
    <property type="match status" value="1"/>
</dbReference>
<dbReference type="InterPro" id="IPR003661">
    <property type="entry name" value="HisK_dim/P_dom"/>
</dbReference>
<feature type="domain" description="HAMP" evidence="14">
    <location>
        <begin position="141"/>
        <end position="194"/>
    </location>
</feature>
<dbReference type="SMART" id="SM00387">
    <property type="entry name" value="HATPase_c"/>
    <property type="match status" value="1"/>
</dbReference>
<comment type="catalytic activity">
    <reaction evidence="1">
        <text>ATP + protein L-histidine = ADP + protein N-phospho-L-histidine.</text>
        <dbReference type="EC" id="2.7.13.3"/>
    </reaction>
</comment>
<dbReference type="PANTHER" id="PTHR45436">
    <property type="entry name" value="SENSOR HISTIDINE KINASE YKOH"/>
    <property type="match status" value="1"/>
</dbReference>
<dbReference type="CDD" id="cd00075">
    <property type="entry name" value="HATPase"/>
    <property type="match status" value="1"/>
</dbReference>
<evidence type="ECO:0000256" key="6">
    <source>
        <dbReference type="ARBA" id="ARBA00022692"/>
    </source>
</evidence>
<dbReference type="InterPro" id="IPR036890">
    <property type="entry name" value="HATPase_C_sf"/>
</dbReference>
<dbReference type="PROSITE" id="PS50885">
    <property type="entry name" value="HAMP"/>
    <property type="match status" value="1"/>
</dbReference>
<dbReference type="FunFam" id="1.10.287.130:FF:000001">
    <property type="entry name" value="Two-component sensor histidine kinase"/>
    <property type="match status" value="1"/>
</dbReference>
<dbReference type="InterPro" id="IPR050428">
    <property type="entry name" value="TCS_sensor_his_kinase"/>
</dbReference>
<keyword evidence="5" id="KW-0808">Transferase</keyword>
<dbReference type="InterPro" id="IPR036097">
    <property type="entry name" value="HisK_dim/P_sf"/>
</dbReference>
<sequence length="443" mass="46653">MPSGDQWDLGDPSRPAAPGAVPEGRGVPPFPTDLRSLEVDASGKVRSVVGITRDDQTLPDLSGWNVEELLAERDKPFTVPSTGGDGSWRVLSLPREEGGVRITAQSLDEVDDTLGRLVIIETVVGLALLVVLGAGAVATVRLQLRPLREIERTAAAIAGGDLDRRVPAQDPATEPGRLGAALNTMLGELAKAMRERDRSAETTKRFVADASHELRTPLSSIVGFAALYRQGRDQGVVADDPRTERWMSRIEEEAQRMGAMVDNLLVLSRFDETPHLQPADVELGGIAERVTQAARVRAPKTPIALDVPEPVLAVADGERVRQVLENLVGNALHHPPPGTPVSVAVRRAPRAPAPGAAAVGALPAGVSEVALLTVRDEGPGIAAEELPRLFDRFYRAPGAPGGRGGAGLGLAISAAFVAAHEGRLSVTSAEGRGTEFTVVLPLG</sequence>
<feature type="domain" description="Histidine kinase" evidence="13">
    <location>
        <begin position="209"/>
        <end position="443"/>
    </location>
</feature>
<reference evidence="15 16" key="1">
    <citation type="submission" date="2019-06" db="EMBL/GenBank/DDBJ databases">
        <title>Draft genome of Streptomyces sedi sp. JCM16909.</title>
        <authorList>
            <person name="Klykleung N."/>
            <person name="Tanasupawat S."/>
            <person name="Kudo T."/>
            <person name="Yuki M."/>
            <person name="Ohkuma M."/>
        </authorList>
    </citation>
    <scope>NUCLEOTIDE SEQUENCE [LARGE SCALE GENOMIC DNA]</scope>
    <source>
        <strain evidence="15 16">JCM 16909</strain>
    </source>
</reference>
<name>A0A5C4VGA6_9ACTN</name>
<accession>A0A5C4VGA6</accession>
<evidence type="ECO:0000256" key="8">
    <source>
        <dbReference type="ARBA" id="ARBA00022989"/>
    </source>
</evidence>
<dbReference type="EC" id="2.7.13.3" evidence="3"/>
<keyword evidence="6 12" id="KW-0812">Transmembrane</keyword>
<keyword evidence="7 15" id="KW-0418">Kinase</keyword>
<dbReference type="Pfam" id="PF02518">
    <property type="entry name" value="HATPase_c"/>
    <property type="match status" value="1"/>
</dbReference>
<evidence type="ECO:0000256" key="12">
    <source>
        <dbReference type="SAM" id="Phobius"/>
    </source>
</evidence>
<protein>
    <recommendedName>
        <fullName evidence="3">histidine kinase</fullName>
        <ecNumber evidence="3">2.7.13.3</ecNumber>
    </recommendedName>
</protein>
<evidence type="ECO:0000259" key="14">
    <source>
        <dbReference type="PROSITE" id="PS50885"/>
    </source>
</evidence>
<keyword evidence="4" id="KW-0597">Phosphoprotein</keyword>
<dbReference type="OrthoDB" id="9786919at2"/>
<dbReference type="PRINTS" id="PR00344">
    <property type="entry name" value="BCTRLSENSOR"/>
</dbReference>
<evidence type="ECO:0000256" key="1">
    <source>
        <dbReference type="ARBA" id="ARBA00000085"/>
    </source>
</evidence>
<dbReference type="InterPro" id="IPR003594">
    <property type="entry name" value="HATPase_dom"/>
</dbReference>
<dbReference type="SUPFAM" id="SSF55874">
    <property type="entry name" value="ATPase domain of HSP90 chaperone/DNA topoisomerase II/histidine kinase"/>
    <property type="match status" value="1"/>
</dbReference>
<dbReference type="InterPro" id="IPR005467">
    <property type="entry name" value="His_kinase_dom"/>
</dbReference>
<evidence type="ECO:0000259" key="13">
    <source>
        <dbReference type="PROSITE" id="PS50109"/>
    </source>
</evidence>
<dbReference type="PROSITE" id="PS50109">
    <property type="entry name" value="HIS_KIN"/>
    <property type="match status" value="1"/>
</dbReference>
<dbReference type="PANTHER" id="PTHR45436:SF5">
    <property type="entry name" value="SENSOR HISTIDINE KINASE TRCS"/>
    <property type="match status" value="1"/>
</dbReference>
<dbReference type="Gene3D" id="3.30.565.10">
    <property type="entry name" value="Histidine kinase-like ATPase, C-terminal domain"/>
    <property type="match status" value="1"/>
</dbReference>
<comment type="subcellular location">
    <subcellularLocation>
        <location evidence="2">Cell membrane</location>
    </subcellularLocation>
</comment>
<evidence type="ECO:0000256" key="2">
    <source>
        <dbReference type="ARBA" id="ARBA00004236"/>
    </source>
</evidence>
<dbReference type="CDD" id="cd00082">
    <property type="entry name" value="HisKA"/>
    <property type="match status" value="1"/>
</dbReference>
<evidence type="ECO:0000256" key="10">
    <source>
        <dbReference type="ARBA" id="ARBA00023136"/>
    </source>
</evidence>
<feature type="transmembrane region" description="Helical" evidence="12">
    <location>
        <begin position="117"/>
        <end position="142"/>
    </location>
</feature>
<dbReference type="AlphaFoldDB" id="A0A5C4VGA6"/>
<evidence type="ECO:0000256" key="5">
    <source>
        <dbReference type="ARBA" id="ARBA00022679"/>
    </source>
</evidence>
<evidence type="ECO:0000256" key="4">
    <source>
        <dbReference type="ARBA" id="ARBA00022553"/>
    </source>
</evidence>